<gene>
    <name evidence="1" type="ORF">EVAR_102660_1</name>
</gene>
<dbReference type="EMBL" id="BGZK01000090">
    <property type="protein sequence ID" value="GBP17801.1"/>
    <property type="molecule type" value="Genomic_DNA"/>
</dbReference>
<reference evidence="1 2" key="1">
    <citation type="journal article" date="2019" name="Commun. Biol.">
        <title>The bagworm genome reveals a unique fibroin gene that provides high tensile strength.</title>
        <authorList>
            <person name="Kono N."/>
            <person name="Nakamura H."/>
            <person name="Ohtoshi R."/>
            <person name="Tomita M."/>
            <person name="Numata K."/>
            <person name="Arakawa K."/>
        </authorList>
    </citation>
    <scope>NUCLEOTIDE SEQUENCE [LARGE SCALE GENOMIC DNA]</scope>
</reference>
<protein>
    <submittedName>
        <fullName evidence="1">Uncharacterized protein</fullName>
    </submittedName>
</protein>
<evidence type="ECO:0000313" key="2">
    <source>
        <dbReference type="Proteomes" id="UP000299102"/>
    </source>
</evidence>
<dbReference type="Proteomes" id="UP000299102">
    <property type="component" value="Unassembled WGS sequence"/>
</dbReference>
<accession>A0A4C1TUU4</accession>
<keyword evidence="2" id="KW-1185">Reference proteome</keyword>
<organism evidence="1 2">
    <name type="scientific">Eumeta variegata</name>
    <name type="common">Bagworm moth</name>
    <name type="synonym">Eumeta japonica</name>
    <dbReference type="NCBI Taxonomy" id="151549"/>
    <lineage>
        <taxon>Eukaryota</taxon>
        <taxon>Metazoa</taxon>
        <taxon>Ecdysozoa</taxon>
        <taxon>Arthropoda</taxon>
        <taxon>Hexapoda</taxon>
        <taxon>Insecta</taxon>
        <taxon>Pterygota</taxon>
        <taxon>Neoptera</taxon>
        <taxon>Endopterygota</taxon>
        <taxon>Lepidoptera</taxon>
        <taxon>Glossata</taxon>
        <taxon>Ditrysia</taxon>
        <taxon>Tineoidea</taxon>
        <taxon>Psychidae</taxon>
        <taxon>Oiketicinae</taxon>
        <taxon>Eumeta</taxon>
    </lineage>
</organism>
<proteinExistence type="predicted"/>
<comment type="caution">
    <text evidence="1">The sequence shown here is derived from an EMBL/GenBank/DDBJ whole genome shotgun (WGS) entry which is preliminary data.</text>
</comment>
<dbReference type="AlphaFoldDB" id="A0A4C1TUU4"/>
<name>A0A4C1TUU4_EUMVA</name>
<evidence type="ECO:0000313" key="1">
    <source>
        <dbReference type="EMBL" id="GBP17801.1"/>
    </source>
</evidence>
<sequence>MRYLMEKEVGRWRREGIVEGDCGMMKVEWATGTLSYWTERNSGNLLLHARVLHSSEWSKCVTTRRAPTLFIGVGWQPQRCRVERLHRNGISSTVRACTQLSAISARRWAYVYHVANGTDRRWARGKPLDTNPFVVRRQPPTRSWPNTICIVTVSMAQQ</sequence>